<gene>
    <name evidence="1" type="ORF">M422DRAFT_50556</name>
</gene>
<keyword evidence="2" id="KW-1185">Reference proteome</keyword>
<proteinExistence type="predicted"/>
<evidence type="ECO:0000313" key="2">
    <source>
        <dbReference type="Proteomes" id="UP000054279"/>
    </source>
</evidence>
<evidence type="ECO:0000313" key="1">
    <source>
        <dbReference type="EMBL" id="KIJ37245.1"/>
    </source>
</evidence>
<dbReference type="Proteomes" id="UP000054279">
    <property type="component" value="Unassembled WGS sequence"/>
</dbReference>
<name>A0A0C9VI91_SPHS4</name>
<reference evidence="1 2" key="1">
    <citation type="submission" date="2014-06" db="EMBL/GenBank/DDBJ databases">
        <title>Evolutionary Origins and Diversification of the Mycorrhizal Mutualists.</title>
        <authorList>
            <consortium name="DOE Joint Genome Institute"/>
            <consortium name="Mycorrhizal Genomics Consortium"/>
            <person name="Kohler A."/>
            <person name="Kuo A."/>
            <person name="Nagy L.G."/>
            <person name="Floudas D."/>
            <person name="Copeland A."/>
            <person name="Barry K.W."/>
            <person name="Cichocki N."/>
            <person name="Veneault-Fourrey C."/>
            <person name="LaButti K."/>
            <person name="Lindquist E.A."/>
            <person name="Lipzen A."/>
            <person name="Lundell T."/>
            <person name="Morin E."/>
            <person name="Murat C."/>
            <person name="Riley R."/>
            <person name="Ohm R."/>
            <person name="Sun H."/>
            <person name="Tunlid A."/>
            <person name="Henrissat B."/>
            <person name="Grigoriev I.V."/>
            <person name="Hibbett D.S."/>
            <person name="Martin F."/>
        </authorList>
    </citation>
    <scope>NUCLEOTIDE SEQUENCE [LARGE SCALE GENOMIC DNA]</scope>
    <source>
        <strain evidence="1 2">SS14</strain>
    </source>
</reference>
<organism evidence="1 2">
    <name type="scientific">Sphaerobolus stellatus (strain SS14)</name>
    <dbReference type="NCBI Taxonomy" id="990650"/>
    <lineage>
        <taxon>Eukaryota</taxon>
        <taxon>Fungi</taxon>
        <taxon>Dikarya</taxon>
        <taxon>Basidiomycota</taxon>
        <taxon>Agaricomycotina</taxon>
        <taxon>Agaricomycetes</taxon>
        <taxon>Phallomycetidae</taxon>
        <taxon>Geastrales</taxon>
        <taxon>Sphaerobolaceae</taxon>
        <taxon>Sphaerobolus</taxon>
    </lineage>
</organism>
<accession>A0A0C9VI91</accession>
<dbReference type="EMBL" id="KN837170">
    <property type="protein sequence ID" value="KIJ37245.1"/>
    <property type="molecule type" value="Genomic_DNA"/>
</dbReference>
<dbReference type="OrthoDB" id="2790258at2759"/>
<sequence length="133" mass="15882">MYSQLYLDPKYHISDLEWQVLQDIYDILEPLHAVQTLMGAEMTPMAPLYFPFYFGLITALEKKCSEPRYAYLNEVFRAAISKLKEHLDDMRFSKAVILSTIIHPALRFRWFKENWPQHHLHEAQRIILREVSD</sequence>
<protein>
    <submittedName>
        <fullName evidence="1">Uncharacterized protein</fullName>
    </submittedName>
</protein>
<dbReference type="InterPro" id="IPR012337">
    <property type="entry name" value="RNaseH-like_sf"/>
</dbReference>
<dbReference type="AlphaFoldDB" id="A0A0C9VI91"/>
<dbReference type="SUPFAM" id="SSF53098">
    <property type="entry name" value="Ribonuclease H-like"/>
    <property type="match status" value="1"/>
</dbReference>
<dbReference type="HOGENOM" id="CLU_1908060_0_0_1"/>